<evidence type="ECO:0000259" key="2">
    <source>
        <dbReference type="PROSITE" id="PS50263"/>
    </source>
</evidence>
<dbReference type="InterPro" id="IPR045254">
    <property type="entry name" value="Nit1/2_C-N_Hydrolase"/>
</dbReference>
<dbReference type="PROSITE" id="PS50263">
    <property type="entry name" value="CN_HYDROLASE"/>
    <property type="match status" value="1"/>
</dbReference>
<evidence type="ECO:0000256" key="1">
    <source>
        <dbReference type="ARBA" id="ARBA00022801"/>
    </source>
</evidence>
<dbReference type="InterPro" id="IPR003010">
    <property type="entry name" value="C-N_Hydrolase"/>
</dbReference>
<dbReference type="GO" id="GO:0006107">
    <property type="term" value="P:oxaloacetate metabolic process"/>
    <property type="evidence" value="ECO:0007669"/>
    <property type="project" value="TreeGrafter"/>
</dbReference>
<dbReference type="OrthoDB" id="10250282at2759"/>
<reference evidence="4" key="1">
    <citation type="submission" date="2016-03" db="EMBL/GenBank/DDBJ databases">
        <authorList>
            <person name="Devillers H."/>
        </authorList>
    </citation>
    <scope>NUCLEOTIDE SEQUENCE [LARGE SCALE GENOMIC DNA]</scope>
</reference>
<evidence type="ECO:0000313" key="4">
    <source>
        <dbReference type="Proteomes" id="UP000190831"/>
    </source>
</evidence>
<proteinExistence type="predicted"/>
<accession>A0A1G4M8D4</accession>
<dbReference type="PANTHER" id="PTHR23088:SF30">
    <property type="entry name" value="OMEGA-AMIDASE NIT2"/>
    <property type="match status" value="1"/>
</dbReference>
<organism evidence="3 4">
    <name type="scientific">Lachancea fermentati</name>
    <name type="common">Zygosaccharomyces fermentati</name>
    <dbReference type="NCBI Taxonomy" id="4955"/>
    <lineage>
        <taxon>Eukaryota</taxon>
        <taxon>Fungi</taxon>
        <taxon>Dikarya</taxon>
        <taxon>Ascomycota</taxon>
        <taxon>Saccharomycotina</taxon>
        <taxon>Saccharomycetes</taxon>
        <taxon>Saccharomycetales</taxon>
        <taxon>Saccharomycetaceae</taxon>
        <taxon>Lachancea</taxon>
    </lineage>
</organism>
<dbReference type="GO" id="GO:0006528">
    <property type="term" value="P:asparagine metabolic process"/>
    <property type="evidence" value="ECO:0007669"/>
    <property type="project" value="TreeGrafter"/>
</dbReference>
<sequence length="288" mass="31442">MSVLKHKLKVALIQFAGGTPDKTANLKRAGTFVARAMKEQPGTELVVLPECFNSVYAVDQFRRNAEVIKDDSPSVRFLSDLAREHKITLVGGSIPELEPSTDCVFNTCLVFDSAGNIIARHRKMHLFDVDIPNGITFRESDTLTGGSETTTVGAPFGSFGVGICYDIRFPELAMISARRGAFAMVYPSAFNTITGPLHWHMLAKARSIDNEIYTILCSPARVPGSGYQAYGHSLVVDPQGTVIAEAGEGEEIVYAELDPDAIAKVRRGIPVTTQRRFDVYKDVSLDAK</sequence>
<keyword evidence="1" id="KW-0378">Hydrolase</keyword>
<dbReference type="Gene3D" id="3.60.110.10">
    <property type="entry name" value="Carbon-nitrogen hydrolase"/>
    <property type="match status" value="1"/>
</dbReference>
<dbReference type="GO" id="GO:0050152">
    <property type="term" value="F:omega-amidase activity"/>
    <property type="evidence" value="ECO:0007669"/>
    <property type="project" value="TreeGrafter"/>
</dbReference>
<dbReference type="OMA" id="MQSKPYA"/>
<dbReference type="AlphaFoldDB" id="A0A1G4M8D4"/>
<dbReference type="InterPro" id="IPR001110">
    <property type="entry name" value="UPF0012_CS"/>
</dbReference>
<dbReference type="SUPFAM" id="SSF56317">
    <property type="entry name" value="Carbon-nitrogen hydrolase"/>
    <property type="match status" value="1"/>
</dbReference>
<gene>
    <name evidence="3" type="ORF">LAFE_0B08086G</name>
</gene>
<dbReference type="STRING" id="4955.A0A1G4M8D4"/>
<dbReference type="EMBL" id="LT598489">
    <property type="protein sequence ID" value="SCW00038.1"/>
    <property type="molecule type" value="Genomic_DNA"/>
</dbReference>
<dbReference type="GO" id="GO:0005739">
    <property type="term" value="C:mitochondrion"/>
    <property type="evidence" value="ECO:0007669"/>
    <property type="project" value="TreeGrafter"/>
</dbReference>
<dbReference type="Pfam" id="PF00795">
    <property type="entry name" value="CN_hydrolase"/>
    <property type="match status" value="1"/>
</dbReference>
<dbReference type="CDD" id="cd07572">
    <property type="entry name" value="nit"/>
    <property type="match status" value="1"/>
</dbReference>
<feature type="domain" description="CN hydrolase" evidence="2">
    <location>
        <begin position="8"/>
        <end position="259"/>
    </location>
</feature>
<dbReference type="GO" id="GO:0006541">
    <property type="term" value="P:glutamine metabolic process"/>
    <property type="evidence" value="ECO:0007669"/>
    <property type="project" value="TreeGrafter"/>
</dbReference>
<name>A0A1G4M8D4_LACFM</name>
<evidence type="ECO:0000313" key="3">
    <source>
        <dbReference type="EMBL" id="SCW00038.1"/>
    </source>
</evidence>
<dbReference type="InterPro" id="IPR036526">
    <property type="entry name" value="C-N_Hydrolase_sf"/>
</dbReference>
<dbReference type="Proteomes" id="UP000190831">
    <property type="component" value="Chromosome B"/>
</dbReference>
<dbReference type="PROSITE" id="PS01227">
    <property type="entry name" value="UPF0012"/>
    <property type="match status" value="1"/>
</dbReference>
<dbReference type="PANTHER" id="PTHR23088">
    <property type="entry name" value="NITRILASE-RELATED"/>
    <property type="match status" value="1"/>
</dbReference>
<protein>
    <submittedName>
        <fullName evidence="3">LAFE_0B08086g1_1</fullName>
    </submittedName>
</protein>
<keyword evidence="4" id="KW-1185">Reference proteome</keyword>